<dbReference type="InterPro" id="IPR001660">
    <property type="entry name" value="SAM"/>
</dbReference>
<reference evidence="3 4" key="1">
    <citation type="journal article" date="2018" name="Mol. Biol. Evol.">
        <title>Analysis of the draft genome of the red seaweed Gracilariopsis chorda provides insights into genome size evolution in Rhodophyta.</title>
        <authorList>
            <person name="Lee J."/>
            <person name="Yang E.C."/>
            <person name="Graf L."/>
            <person name="Yang J.H."/>
            <person name="Qiu H."/>
            <person name="Zel Zion U."/>
            <person name="Chan C.X."/>
            <person name="Stephens T.G."/>
            <person name="Weber A.P.M."/>
            <person name="Boo G.H."/>
            <person name="Boo S.M."/>
            <person name="Kim K.M."/>
            <person name="Shin Y."/>
            <person name="Jung M."/>
            <person name="Lee S.J."/>
            <person name="Yim H.S."/>
            <person name="Lee J.H."/>
            <person name="Bhattacharya D."/>
            <person name="Yoon H.S."/>
        </authorList>
    </citation>
    <scope>NUCLEOTIDE SEQUENCE [LARGE SCALE GENOMIC DNA]</scope>
    <source>
        <strain evidence="3 4">SKKU-2015</strain>
        <tissue evidence="3">Whole body</tissue>
    </source>
</reference>
<evidence type="ECO:0000313" key="3">
    <source>
        <dbReference type="EMBL" id="PXF49088.1"/>
    </source>
</evidence>
<feature type="compositionally biased region" description="Polar residues" evidence="1">
    <location>
        <begin position="213"/>
        <end position="225"/>
    </location>
</feature>
<feature type="region of interest" description="Disordered" evidence="1">
    <location>
        <begin position="66"/>
        <end position="99"/>
    </location>
</feature>
<dbReference type="SMART" id="SM00454">
    <property type="entry name" value="SAM"/>
    <property type="match status" value="1"/>
</dbReference>
<dbReference type="EMBL" id="NBIV01000009">
    <property type="protein sequence ID" value="PXF49088.1"/>
    <property type="molecule type" value="Genomic_DNA"/>
</dbReference>
<evidence type="ECO:0000259" key="2">
    <source>
        <dbReference type="PROSITE" id="PS50105"/>
    </source>
</evidence>
<name>A0A2V3J3U9_9FLOR</name>
<dbReference type="OrthoDB" id="76949at2759"/>
<dbReference type="Proteomes" id="UP000247409">
    <property type="component" value="Unassembled WGS sequence"/>
</dbReference>
<dbReference type="CDD" id="cd09487">
    <property type="entry name" value="SAM_superfamily"/>
    <property type="match status" value="1"/>
</dbReference>
<feature type="compositionally biased region" description="Basic and acidic residues" evidence="1">
    <location>
        <begin position="451"/>
        <end position="462"/>
    </location>
</feature>
<dbReference type="PROSITE" id="PS50105">
    <property type="entry name" value="SAM_DOMAIN"/>
    <property type="match status" value="1"/>
</dbReference>
<protein>
    <recommendedName>
        <fullName evidence="2">SAM domain-containing protein</fullName>
    </recommendedName>
</protein>
<keyword evidence="4" id="KW-1185">Reference proteome</keyword>
<feature type="domain" description="SAM" evidence="2">
    <location>
        <begin position="100"/>
        <end position="151"/>
    </location>
</feature>
<accession>A0A2V3J3U9</accession>
<comment type="caution">
    <text evidence="3">The sequence shown here is derived from an EMBL/GenBank/DDBJ whole genome shotgun (WGS) entry which is preliminary data.</text>
</comment>
<dbReference type="SUPFAM" id="SSF47769">
    <property type="entry name" value="SAM/Pointed domain"/>
    <property type="match status" value="1"/>
</dbReference>
<dbReference type="STRING" id="448386.A0A2V3J3U9"/>
<feature type="compositionally biased region" description="Polar residues" evidence="1">
    <location>
        <begin position="82"/>
        <end position="97"/>
    </location>
</feature>
<dbReference type="Gene3D" id="1.10.150.50">
    <property type="entry name" value="Transcription Factor, Ets-1"/>
    <property type="match status" value="1"/>
</dbReference>
<dbReference type="Pfam" id="PF00536">
    <property type="entry name" value="SAM_1"/>
    <property type="match status" value="1"/>
</dbReference>
<evidence type="ECO:0000313" key="4">
    <source>
        <dbReference type="Proteomes" id="UP000247409"/>
    </source>
</evidence>
<evidence type="ECO:0000256" key="1">
    <source>
        <dbReference type="SAM" id="MobiDB-lite"/>
    </source>
</evidence>
<organism evidence="3 4">
    <name type="scientific">Gracilariopsis chorda</name>
    <dbReference type="NCBI Taxonomy" id="448386"/>
    <lineage>
        <taxon>Eukaryota</taxon>
        <taxon>Rhodophyta</taxon>
        <taxon>Florideophyceae</taxon>
        <taxon>Rhodymeniophycidae</taxon>
        <taxon>Gracilariales</taxon>
        <taxon>Gracilariaceae</taxon>
        <taxon>Gracilariopsis</taxon>
    </lineage>
</organism>
<gene>
    <name evidence="3" type="ORF">BWQ96_01226</name>
</gene>
<sequence>MNHKTFLDACPSCSVPFTLFAPHDIESHINRCFDSKEKTNDAPICGTCHRDLRAFTPAARQEHANRCADEQLPLRPVKRKPPNSSAQFARPTVSSPPRQKCDEQLTDLLNLLGLQRYTQRFADEEIDLKALRLLTDEDFVRLRIPDPARRRIADALHAVPILDGLQPTDEVEPTNEERIIPTQRFATSRLGAMLQRRKPLYEEEDDDEYKPTQKPTGSQRHTPTGDSAPDRTSLMGTTKTYGISQAKLDTAASLRKEKYSSLNLGALSASSDESELDFERDISLKSQISLEMKIENWRRRQLRQEETRHTAVVQRIQNRYQEMVSQLEKEKENQTRPAEVLQKAEFNEQRTTAVVDLTEETVRESVEETRAAPDICINETVVISSAESDDNAKTARAAKRSNTYSDSDEESLRGMILKSHIGSALESDSDLDVFKAPKLSAGWRPGTSRELSLRRQKERAASDEEDMIDLMRERSPQDKSGTNNSALLREPSAGKRISRLSPKRACSDSDSNSEEGQDAVSRLKKKRTGTGHEIIATAIRKDRDLYDRILKVESVPYSGILNSVRQSGLNVSKKALTTFLHTEGIMYKGEAVSKGSRDYLNKLNSDF</sequence>
<dbReference type="AlphaFoldDB" id="A0A2V3J3U9"/>
<feature type="region of interest" description="Disordered" evidence="1">
    <location>
        <begin position="200"/>
        <end position="239"/>
    </location>
</feature>
<proteinExistence type="predicted"/>
<feature type="region of interest" description="Disordered" evidence="1">
    <location>
        <begin position="386"/>
        <end position="411"/>
    </location>
</feature>
<dbReference type="InterPro" id="IPR013761">
    <property type="entry name" value="SAM/pointed_sf"/>
</dbReference>
<feature type="region of interest" description="Disordered" evidence="1">
    <location>
        <begin position="444"/>
        <end position="527"/>
    </location>
</feature>